<accession>A0A0K8J667</accession>
<evidence type="ECO:0000313" key="3">
    <source>
        <dbReference type="EMBL" id="CUH93141.1"/>
    </source>
</evidence>
<proteinExistence type="predicted"/>
<sequence>MMYDINLLPKNERKMSAGMTFLIVFISIAYVAAAVLFGLLLPLKEKENMNSKIKRIKEDIESYDVTEAEYYQLEKTVEEKKREGLALLALRNERLVITALLDNIEVNTPEDIYLENLSIEGGMLNLSGYSPNYEDIAKYIVKLRNMDRVDNTTFTTATLEENDDKEKYQFNLYCNIDQRDFISELQDENPMPQNNEGGTEE</sequence>
<keyword evidence="2" id="KW-0472">Membrane</keyword>
<keyword evidence="4" id="KW-1185">Reference proteome</keyword>
<keyword evidence="1" id="KW-0175">Coiled coil</keyword>
<name>A0A0K8J667_9FIRM</name>
<dbReference type="Proteomes" id="UP000196053">
    <property type="component" value="Chromosome I"/>
</dbReference>
<dbReference type="OrthoDB" id="2971140at2"/>
<evidence type="ECO:0000313" key="4">
    <source>
        <dbReference type="Proteomes" id="UP000196053"/>
    </source>
</evidence>
<dbReference type="Pfam" id="PF05137">
    <property type="entry name" value="PilN"/>
    <property type="match status" value="1"/>
</dbReference>
<gene>
    <name evidence="3" type="ORF">SD1D_1595</name>
</gene>
<evidence type="ECO:0000256" key="2">
    <source>
        <dbReference type="SAM" id="Phobius"/>
    </source>
</evidence>
<dbReference type="PANTHER" id="PTHR40278">
    <property type="entry name" value="DNA UTILIZATION PROTEIN HOFN"/>
    <property type="match status" value="1"/>
</dbReference>
<dbReference type="InterPro" id="IPR007813">
    <property type="entry name" value="PilN"/>
</dbReference>
<organism evidence="3 4">
    <name type="scientific">Herbinix luporum</name>
    <dbReference type="NCBI Taxonomy" id="1679721"/>
    <lineage>
        <taxon>Bacteria</taxon>
        <taxon>Bacillati</taxon>
        <taxon>Bacillota</taxon>
        <taxon>Clostridia</taxon>
        <taxon>Lachnospirales</taxon>
        <taxon>Lachnospiraceae</taxon>
        <taxon>Herbinix</taxon>
    </lineage>
</organism>
<evidence type="ECO:0000256" key="1">
    <source>
        <dbReference type="SAM" id="Coils"/>
    </source>
</evidence>
<dbReference type="AlphaFoldDB" id="A0A0K8J667"/>
<keyword evidence="2" id="KW-0812">Transmembrane</keyword>
<evidence type="ECO:0008006" key="5">
    <source>
        <dbReference type="Google" id="ProtNLM"/>
    </source>
</evidence>
<dbReference type="PANTHER" id="PTHR40278:SF1">
    <property type="entry name" value="DNA UTILIZATION PROTEIN HOFN"/>
    <property type="match status" value="1"/>
</dbReference>
<feature type="coiled-coil region" evidence="1">
    <location>
        <begin position="46"/>
        <end position="83"/>
    </location>
</feature>
<dbReference type="RefSeq" id="WP_058258410.1">
    <property type="nucleotide sequence ID" value="NZ_LN879430.1"/>
</dbReference>
<keyword evidence="2" id="KW-1133">Transmembrane helix</keyword>
<dbReference type="InterPro" id="IPR052534">
    <property type="entry name" value="Extracell_DNA_Util/SecSys_Comp"/>
</dbReference>
<protein>
    <recommendedName>
        <fullName evidence="5">PilN domain-containing protein</fullName>
    </recommendedName>
</protein>
<feature type="transmembrane region" description="Helical" evidence="2">
    <location>
        <begin position="20"/>
        <end position="43"/>
    </location>
</feature>
<dbReference type="KEGG" id="hsd:SD1D_1595"/>
<reference evidence="4" key="1">
    <citation type="submission" date="2015-09" db="EMBL/GenBank/DDBJ databases">
        <authorList>
            <person name="Wibberg D."/>
        </authorList>
    </citation>
    <scope>NUCLEOTIDE SEQUENCE [LARGE SCALE GENOMIC DNA]</scope>
    <source>
        <strain evidence="4">SD1D</strain>
    </source>
</reference>
<dbReference type="EMBL" id="LN879430">
    <property type="protein sequence ID" value="CUH93141.1"/>
    <property type="molecule type" value="Genomic_DNA"/>
</dbReference>